<dbReference type="Proteomes" id="UP000660265">
    <property type="component" value="Unassembled WGS sequence"/>
</dbReference>
<keyword evidence="3" id="KW-1185">Reference proteome</keyword>
<evidence type="ECO:0000313" key="3">
    <source>
        <dbReference type="Proteomes" id="UP000660265"/>
    </source>
</evidence>
<comment type="caution">
    <text evidence="2">The sequence shown here is derived from an EMBL/GenBank/DDBJ whole genome shotgun (WGS) entry which is preliminary data.</text>
</comment>
<name>A0ABQ2ESY9_9ACTN</name>
<evidence type="ECO:0000313" key="2">
    <source>
        <dbReference type="EMBL" id="GGK23250.1"/>
    </source>
</evidence>
<reference evidence="3" key="1">
    <citation type="journal article" date="2019" name="Int. J. Syst. Evol. Microbiol.">
        <title>The Global Catalogue of Microorganisms (GCM) 10K type strain sequencing project: providing services to taxonomists for standard genome sequencing and annotation.</title>
        <authorList>
            <consortium name="The Broad Institute Genomics Platform"/>
            <consortium name="The Broad Institute Genome Sequencing Center for Infectious Disease"/>
            <person name="Wu L."/>
            <person name="Ma J."/>
        </authorList>
    </citation>
    <scope>NUCLEOTIDE SEQUENCE [LARGE SCALE GENOMIC DNA]</scope>
    <source>
        <strain evidence="3">CGMCC 4.7275</strain>
    </source>
</reference>
<sequence length="149" mass="15819">MRYQTRPLHRETGYTSVPGDGPRAETESFGDRASGTERGPVPESEKHDAGTDGGTEQSELGTDEKAQDSAGTDAVVSDGDRVEPAGQATPEPPTAVHRRDRNRQSTGAGTVRRGDRGQLLAVTGTARHGNRDRRTTPVGTETGTEKHGD</sequence>
<protein>
    <submittedName>
        <fullName evidence="2">Uncharacterized protein</fullName>
    </submittedName>
</protein>
<proteinExistence type="predicted"/>
<organism evidence="2 3">
    <name type="scientific">Streptomyces camponoticapitis</name>
    <dbReference type="NCBI Taxonomy" id="1616125"/>
    <lineage>
        <taxon>Bacteria</taxon>
        <taxon>Bacillati</taxon>
        <taxon>Actinomycetota</taxon>
        <taxon>Actinomycetes</taxon>
        <taxon>Kitasatosporales</taxon>
        <taxon>Streptomycetaceae</taxon>
        <taxon>Streptomyces</taxon>
    </lineage>
</organism>
<dbReference type="EMBL" id="BMMV01000028">
    <property type="protein sequence ID" value="GGK23250.1"/>
    <property type="molecule type" value="Genomic_DNA"/>
</dbReference>
<accession>A0ABQ2ESY9</accession>
<feature type="region of interest" description="Disordered" evidence="1">
    <location>
        <begin position="1"/>
        <end position="149"/>
    </location>
</feature>
<evidence type="ECO:0000256" key="1">
    <source>
        <dbReference type="SAM" id="MobiDB-lite"/>
    </source>
</evidence>
<gene>
    <name evidence="2" type="ORF">GCM10011583_63950</name>
</gene>